<proteinExistence type="predicted"/>
<dbReference type="AlphaFoldDB" id="A0A8R2D2K5"/>
<dbReference type="RefSeq" id="XP_016658412.1">
    <property type="nucleotide sequence ID" value="XM_016802923.2"/>
</dbReference>
<organism evidence="1 2">
    <name type="scientific">Acyrthosiphon pisum</name>
    <name type="common">Pea aphid</name>
    <dbReference type="NCBI Taxonomy" id="7029"/>
    <lineage>
        <taxon>Eukaryota</taxon>
        <taxon>Metazoa</taxon>
        <taxon>Ecdysozoa</taxon>
        <taxon>Arthropoda</taxon>
        <taxon>Hexapoda</taxon>
        <taxon>Insecta</taxon>
        <taxon>Pterygota</taxon>
        <taxon>Neoptera</taxon>
        <taxon>Paraneoptera</taxon>
        <taxon>Hemiptera</taxon>
        <taxon>Sternorrhyncha</taxon>
        <taxon>Aphidomorpha</taxon>
        <taxon>Aphidoidea</taxon>
        <taxon>Aphididae</taxon>
        <taxon>Macrosiphini</taxon>
        <taxon>Acyrthosiphon</taxon>
    </lineage>
</organism>
<sequence>MPSNVRKHIKIHINEKQNFSLIEGITIWYCSFQFICGNRLGLKGRRWYEIPNGKYWLKELKQERTAKKKTYLKRNTVSEEIENVAATTLDGMLVVLGREVTDLISAERLTTSCRHQ</sequence>
<keyword evidence="2" id="KW-1185">Reference proteome</keyword>
<name>A0A8R2D2K5_ACYPI</name>
<dbReference type="Proteomes" id="UP000007819">
    <property type="component" value="Chromosome A2"/>
</dbReference>
<evidence type="ECO:0000313" key="2">
    <source>
        <dbReference type="Proteomes" id="UP000007819"/>
    </source>
</evidence>
<dbReference type="EnsemblMetazoa" id="XM_016802923.2">
    <property type="protein sequence ID" value="XP_016658412.1"/>
    <property type="gene ID" value="LOC107883258"/>
</dbReference>
<reference evidence="2" key="1">
    <citation type="submission" date="2010-06" db="EMBL/GenBank/DDBJ databases">
        <authorList>
            <person name="Jiang H."/>
            <person name="Abraham K."/>
            <person name="Ali S."/>
            <person name="Alsbrooks S.L."/>
            <person name="Anim B.N."/>
            <person name="Anosike U.S."/>
            <person name="Attaway T."/>
            <person name="Bandaranaike D.P."/>
            <person name="Battles P.K."/>
            <person name="Bell S.N."/>
            <person name="Bell A.V."/>
            <person name="Beltran B."/>
            <person name="Bickham C."/>
            <person name="Bustamante Y."/>
            <person name="Caleb T."/>
            <person name="Canada A."/>
            <person name="Cardenas V."/>
            <person name="Carter K."/>
            <person name="Chacko J."/>
            <person name="Chandrabose M.N."/>
            <person name="Chavez D."/>
            <person name="Chavez A."/>
            <person name="Chen L."/>
            <person name="Chu H.-S."/>
            <person name="Claassen K.J."/>
            <person name="Cockrell R."/>
            <person name="Collins M."/>
            <person name="Cooper J.A."/>
            <person name="Cree A."/>
            <person name="Curry S.M."/>
            <person name="Da Y."/>
            <person name="Dao M.D."/>
            <person name="Das B."/>
            <person name="Davila M.-L."/>
            <person name="Davy-Carroll L."/>
            <person name="Denson S."/>
            <person name="Dinh H."/>
            <person name="Ebong V.E."/>
            <person name="Edwards J.R."/>
            <person name="Egan A."/>
            <person name="El-Daye J."/>
            <person name="Escobedo L."/>
            <person name="Fernandez S."/>
            <person name="Fernando P.R."/>
            <person name="Flagg N."/>
            <person name="Forbes L.D."/>
            <person name="Fowler R.G."/>
            <person name="Fu Q."/>
            <person name="Gabisi R.A."/>
            <person name="Ganer J."/>
            <person name="Garbino Pronczuk A."/>
            <person name="Garcia R.M."/>
            <person name="Garner T."/>
            <person name="Garrett T.E."/>
            <person name="Gonzalez D.A."/>
            <person name="Hamid H."/>
            <person name="Hawkins E.S."/>
            <person name="Hirani K."/>
            <person name="Hogues M.E."/>
            <person name="Hollins B."/>
            <person name="Hsiao C.-H."/>
            <person name="Jabil R."/>
            <person name="James M.L."/>
            <person name="Jhangiani S.N."/>
            <person name="Johnson B."/>
            <person name="Johnson Q."/>
            <person name="Joshi V."/>
            <person name="Kalu J.B."/>
            <person name="Kam C."/>
            <person name="Kashfia A."/>
            <person name="Keebler J."/>
            <person name="Kisamo H."/>
            <person name="Kovar C.L."/>
            <person name="Lago L.A."/>
            <person name="Lai C.-Y."/>
            <person name="Laidlaw J."/>
            <person name="Lara F."/>
            <person name="Le T.-K."/>
            <person name="Lee S.L."/>
            <person name="Legall F.H."/>
            <person name="Lemon S.J."/>
            <person name="Lewis L.R."/>
            <person name="Li B."/>
            <person name="Liu Y."/>
            <person name="Liu Y.-S."/>
            <person name="Lopez J."/>
            <person name="Lozado R.J."/>
            <person name="Lu J."/>
            <person name="Madu R.C."/>
            <person name="Maheshwari M."/>
            <person name="Maheshwari R."/>
            <person name="Malloy K."/>
            <person name="Martinez E."/>
            <person name="Mathew T."/>
            <person name="Mercado I.C."/>
            <person name="Mercado C."/>
            <person name="Meyer B."/>
            <person name="Montgomery K."/>
            <person name="Morgan M.B."/>
            <person name="Munidasa M."/>
            <person name="Nazareth L.V."/>
            <person name="Nelson J."/>
            <person name="Ng B.M."/>
            <person name="Nguyen N.B."/>
            <person name="Nguyen P.Q."/>
            <person name="Nguyen T."/>
            <person name="Obregon M."/>
            <person name="Okwuonu G.O."/>
            <person name="Onwere C.G."/>
            <person name="Orozco G."/>
            <person name="Parra A."/>
            <person name="Patel S."/>
            <person name="Patil S."/>
            <person name="Perez A."/>
            <person name="Perez Y."/>
            <person name="Pham C."/>
            <person name="Primus E.L."/>
            <person name="Pu L.-L."/>
            <person name="Puazo M."/>
            <person name="Qin X."/>
            <person name="Quiroz J.B."/>
            <person name="Reese J."/>
            <person name="Richards S."/>
            <person name="Rives C.M."/>
            <person name="Robberts R."/>
            <person name="Ruiz S.J."/>
            <person name="Ruiz M.J."/>
            <person name="Santibanez J."/>
            <person name="Schneider B.W."/>
            <person name="Sisson I."/>
            <person name="Smith M."/>
            <person name="Sodergren E."/>
            <person name="Song X.-Z."/>
            <person name="Song B.B."/>
            <person name="Summersgill H."/>
            <person name="Thelus R."/>
            <person name="Thornton R.D."/>
            <person name="Trejos Z.Y."/>
            <person name="Usmani K."/>
            <person name="Vattathil S."/>
            <person name="Villasana D."/>
            <person name="Walker D.L."/>
            <person name="Wang S."/>
            <person name="Wang K."/>
            <person name="White C.S."/>
            <person name="Williams A.C."/>
            <person name="Williamson J."/>
            <person name="Wilson K."/>
            <person name="Woghiren I.O."/>
            <person name="Woodworth J.R."/>
            <person name="Worley K.C."/>
            <person name="Wright R.A."/>
            <person name="Wu W."/>
            <person name="Young L."/>
            <person name="Zhang L."/>
            <person name="Zhang J."/>
            <person name="Zhu Y."/>
            <person name="Muzny D.M."/>
            <person name="Weinstock G."/>
            <person name="Gibbs R.A."/>
        </authorList>
    </citation>
    <scope>NUCLEOTIDE SEQUENCE [LARGE SCALE GENOMIC DNA]</scope>
    <source>
        <strain evidence="2">LSR1</strain>
    </source>
</reference>
<evidence type="ECO:0000313" key="1">
    <source>
        <dbReference type="EnsemblMetazoa" id="XP_016658412.1"/>
    </source>
</evidence>
<reference evidence="1" key="2">
    <citation type="submission" date="2022-06" db="UniProtKB">
        <authorList>
            <consortium name="EnsemblMetazoa"/>
        </authorList>
    </citation>
    <scope>IDENTIFICATION</scope>
</reference>
<dbReference type="GeneID" id="107883258"/>
<accession>A0A8R2D2K5</accession>
<protein>
    <submittedName>
        <fullName evidence="1">Uncharacterized protein</fullName>
    </submittedName>
</protein>
<dbReference type="KEGG" id="api:107883258"/>